<comment type="caution">
    <text evidence="1">The sequence shown here is derived from an EMBL/GenBank/DDBJ whole genome shotgun (WGS) entry which is preliminary data.</text>
</comment>
<evidence type="ECO:0000313" key="2">
    <source>
        <dbReference type="Proteomes" id="UP001055172"/>
    </source>
</evidence>
<sequence length="106" mass="12319">MAYTSSEAQIALDIYNYLAFFPGHRFIRYGQQAPMPSFTALSSPTLKAMFAEYRSRYLNRARHRVHFWHRESGYDVAQLDRIQGGSTILHGTYYGLTDDTLSRPEY</sequence>
<dbReference type="Proteomes" id="UP001055172">
    <property type="component" value="Unassembled WGS sequence"/>
</dbReference>
<dbReference type="EMBL" id="BPPX01000021">
    <property type="protein sequence ID" value="GJC86293.1"/>
    <property type="molecule type" value="Genomic_DNA"/>
</dbReference>
<name>A0AA37LW87_9PEZI</name>
<evidence type="ECO:0000313" key="1">
    <source>
        <dbReference type="EMBL" id="GJC86293.1"/>
    </source>
</evidence>
<protein>
    <submittedName>
        <fullName evidence="1">Uncharacterized protein</fullName>
    </submittedName>
</protein>
<gene>
    <name evidence="1" type="ORF">ColLi_09131</name>
</gene>
<proteinExistence type="predicted"/>
<accession>A0AA37LW87</accession>
<organism evidence="1 2">
    <name type="scientific">Colletotrichum liriopes</name>
    <dbReference type="NCBI Taxonomy" id="708192"/>
    <lineage>
        <taxon>Eukaryota</taxon>
        <taxon>Fungi</taxon>
        <taxon>Dikarya</taxon>
        <taxon>Ascomycota</taxon>
        <taxon>Pezizomycotina</taxon>
        <taxon>Sordariomycetes</taxon>
        <taxon>Hypocreomycetidae</taxon>
        <taxon>Glomerellales</taxon>
        <taxon>Glomerellaceae</taxon>
        <taxon>Colletotrichum</taxon>
        <taxon>Colletotrichum spaethianum species complex</taxon>
    </lineage>
</organism>
<dbReference type="AlphaFoldDB" id="A0AA37LW87"/>
<keyword evidence="2" id="KW-1185">Reference proteome</keyword>
<reference evidence="1 2" key="1">
    <citation type="submission" date="2021-07" db="EMBL/GenBank/DDBJ databases">
        <title>Genome data of Colletotrichum spaethianum.</title>
        <authorList>
            <person name="Utami Y.D."/>
            <person name="Hiruma K."/>
        </authorList>
    </citation>
    <scope>NUCLEOTIDE SEQUENCE [LARGE SCALE GENOMIC DNA]</scope>
    <source>
        <strain evidence="1 2">MAFF 242679</strain>
    </source>
</reference>